<organism evidence="2">
    <name type="scientific">African swine fever virus</name>
    <name type="common">ASFV</name>
    <dbReference type="NCBI Taxonomy" id="10497"/>
    <lineage>
        <taxon>Viruses</taxon>
        <taxon>Varidnaviria</taxon>
        <taxon>Bamfordvirae</taxon>
        <taxon>Nucleocytoviricota</taxon>
        <taxon>Pokkesviricetes</taxon>
        <taxon>Asfuvirales</taxon>
        <taxon>Asfarviridae</taxon>
        <taxon>Asfivirus</taxon>
        <taxon>Asfivirus haemorrhagiae</taxon>
    </lineage>
</organism>
<evidence type="ECO:0000313" key="2">
    <source>
        <dbReference type="EMBL" id="CAA50853.1"/>
    </source>
</evidence>
<keyword evidence="2" id="KW-0378">Hydrolase</keyword>
<organismHost>
    <name type="scientific">Phacochoerus aethiopicus</name>
    <name type="common">Warthog</name>
    <dbReference type="NCBI Taxonomy" id="85517"/>
</organismHost>
<accession>Q65256</accession>
<keyword evidence="2" id="KW-0547">Nucleotide-binding</keyword>
<dbReference type="GO" id="GO:0004386">
    <property type="term" value="F:helicase activity"/>
    <property type="evidence" value="ECO:0007669"/>
    <property type="project" value="UniProtKB-KW"/>
</dbReference>
<keyword evidence="2" id="KW-0347">Helicase</keyword>
<name>Q65256_ASF</name>
<organismHost>
    <name type="scientific">Phacochoerus africanus</name>
    <name type="common">Warthog</name>
    <dbReference type="NCBI Taxonomy" id="41426"/>
</organismHost>
<keyword evidence="2" id="KW-0067">ATP-binding</keyword>
<feature type="compositionally biased region" description="Polar residues" evidence="1">
    <location>
        <begin position="49"/>
        <end position="67"/>
    </location>
</feature>
<reference evidence="2" key="1">
    <citation type="journal article" date="1993" name="J. Gen. Virol.">
        <title>Duplicated genes within the variable right end of the genome of a pathogenic isolate of African swine fever virus.</title>
        <authorList>
            <person name="Vydelingum S."/>
            <person name="Baylis S.A."/>
            <person name="Bristow C."/>
            <person name="Smith G.L."/>
            <person name="Dixon L.K."/>
        </authorList>
    </citation>
    <scope>NUCLEOTIDE SEQUENCE</scope>
    <source>
        <strain evidence="2">Malawi LIL20 /1</strain>
    </source>
</reference>
<organismHost>
    <name type="scientific">Potamochoerus larvatus</name>
    <name type="common">Bushpig</name>
    <dbReference type="NCBI Taxonomy" id="273792"/>
</organismHost>
<feature type="region of interest" description="Disordered" evidence="1">
    <location>
        <begin position="206"/>
        <end position="240"/>
    </location>
</feature>
<proteinExistence type="predicted"/>
<dbReference type="EMBL" id="X71982">
    <property type="protein sequence ID" value="CAA50853.1"/>
    <property type="molecule type" value="Genomic_DNA"/>
</dbReference>
<protein>
    <submittedName>
        <fullName evidence="2">55kb from the right end sequence</fullName>
    </submittedName>
</protein>
<evidence type="ECO:0000256" key="1">
    <source>
        <dbReference type="SAM" id="MobiDB-lite"/>
    </source>
</evidence>
<organismHost>
    <name type="scientific">Ornithodoros</name>
    <name type="common">relapsing fever ticks</name>
    <dbReference type="NCBI Taxonomy" id="6937"/>
</organismHost>
<sequence length="249" mass="28237">MEFARGQNLRKRTFSDMNISYKNIGIHPNSLPKNNLSRKILFKGKISKNSIPKDSLTNGKSSKNCMSKNDLAKDNSPKKGLIGKKRSAPLDISFQSMNSSMSSSTQKKDKNSRRKNKDQSSSNENDRDSPVIVDITLKPSYTSKISRITEIIHKMKELNINRIEDGLSFNKKRNEHDAKNILLHTMEMVEEDCEEEEDVIIENPYLNASLSEDDTDSIVGTDYSEEEKESISETESSSDGECYSLYDSF</sequence>
<feature type="region of interest" description="Disordered" evidence="1">
    <location>
        <begin position="49"/>
        <end position="131"/>
    </location>
</feature>
<organismHost>
    <name type="scientific">Ornithodoros moubata</name>
    <name type="common">Soft tick</name>
    <name type="synonym">Argasid tick</name>
    <dbReference type="NCBI Taxonomy" id="6938"/>
</organismHost>
<reference evidence="2" key="2">
    <citation type="journal article" date="1994" name="J. Gen. Virol.">
        <title>Nucleotide sequence of a 55 kbp region from the right end of the genome of a pathogenic African swine fever virus isolate (Malawi LIL20/1).</title>
        <authorList>
            <person name="Dixon L.K."/>
            <person name="Twigg S.R.F."/>
            <person name="Baylis S.A."/>
            <person name="Vydelingum S."/>
            <person name="Bristow C."/>
            <person name="Hammond J.M."/>
            <person name="Smith G.L."/>
        </authorList>
    </citation>
    <scope>NUCLEOTIDE SEQUENCE</scope>
    <source>
        <strain evidence="2">Malawi LIL20 /1</strain>
    </source>
</reference>
<organismHost>
    <name type="scientific">Sus scrofa</name>
    <name type="common">Pig</name>
    <dbReference type="NCBI Taxonomy" id="9823"/>
</organismHost>